<dbReference type="OrthoDB" id="10249535at2759"/>
<comment type="similarity">
    <text evidence="4">Belongs to the metallo-beta-lactamase superfamily. RNA-metabolizing metallo-beta-lactamase-like family. INTS11 subfamily.</text>
</comment>
<sequence>MKVVPLGAGQDVGRSCVLVTLGRKTIMFDCGMHMGYNDERRFPDFNYITTEGDFTSRIDAVVITHFHLDHCGALPHFTEQRGYHGPIYMTPPTKAICPILLEDYRKITVERKGETGFFTSQHIKDCMKKVVPLHLHETVWVDDELELRAYYAGHVLGAAMVYARCGNESVVYTGDYNMTPDRHLGAAWIDKVRPDVLITETTYGTTIRDSKRARERDFLEKVHSCVTRGGKVLIPCFALGRAQELCILIETYWERMGLTVPVYFSAGLTEKANRYYKLFINWTNQKVKESFVDRNPFDFKYIKPWNRDYIDLPGPMVLFATPGMLHIGTSLEVFRKWAPDERNMLIMPGYCVAGTVGAKVLSGMKIVDIDQYTQVHVNIDVQNLSFSAHADAKGIMELIRQASPRNVVLVHGEKSRMSYLKSKIMSEFGCPCYDPANGELLDIETGQDVRALMSDQLFQAAWAKEQNRRENTVGHGETSTPITQMPVHGVLLLGDGKRLTRLLDPSEFDLDVVPIVGNTVSSSVEGSNGSSSADKGDLTAVAVVPDPDGSGSSESSERIVFTTRKVFDGAKLAGRLGLPEGTSHEDIAESAIKAINDLLVLDPETNLPKNKTEPAEKLTAKVGSSVEISIPPMSADCELPMLYISWAWEEEALATQTLAIVNRILG</sequence>
<dbReference type="InterPro" id="IPR011108">
    <property type="entry name" value="RMMBL"/>
</dbReference>
<evidence type="ECO:0000256" key="7">
    <source>
        <dbReference type="ARBA" id="ARBA00022801"/>
    </source>
</evidence>
<protein>
    <submittedName>
        <fullName evidence="12">Integrator complex subunit 11</fullName>
    </submittedName>
</protein>
<dbReference type="PANTHER" id="PTHR11203:SF37">
    <property type="entry name" value="INTEGRATOR COMPLEX SUBUNIT 11"/>
    <property type="match status" value="1"/>
</dbReference>
<evidence type="ECO:0000259" key="11">
    <source>
        <dbReference type="SMART" id="SM01027"/>
    </source>
</evidence>
<evidence type="ECO:0000256" key="2">
    <source>
        <dbReference type="ARBA" id="ARBA00004123"/>
    </source>
</evidence>
<dbReference type="Pfam" id="PF16661">
    <property type="entry name" value="Lactamase_B_6"/>
    <property type="match status" value="1"/>
</dbReference>
<dbReference type="CDD" id="cd16291">
    <property type="entry name" value="INTS11-like_MBL-fold"/>
    <property type="match status" value="1"/>
</dbReference>
<keyword evidence="6" id="KW-0479">Metal-binding</keyword>
<keyword evidence="9" id="KW-0539">Nucleus</keyword>
<dbReference type="SMART" id="SM01027">
    <property type="entry name" value="Beta-Casp"/>
    <property type="match status" value="1"/>
</dbReference>
<dbReference type="InterPro" id="IPR001279">
    <property type="entry name" value="Metallo-B-lactamas"/>
</dbReference>
<evidence type="ECO:0000313" key="12">
    <source>
        <dbReference type="EMBL" id="KAJ2677138.1"/>
    </source>
</evidence>
<evidence type="ECO:0000256" key="8">
    <source>
        <dbReference type="ARBA" id="ARBA00022833"/>
    </source>
</evidence>
<evidence type="ECO:0000256" key="4">
    <source>
        <dbReference type="ARBA" id="ARBA00007093"/>
    </source>
</evidence>
<reference evidence="12" key="1">
    <citation type="submission" date="2022-07" db="EMBL/GenBank/DDBJ databases">
        <title>Phylogenomic reconstructions and comparative analyses of Kickxellomycotina fungi.</title>
        <authorList>
            <person name="Reynolds N.K."/>
            <person name="Stajich J.E."/>
            <person name="Barry K."/>
            <person name="Grigoriev I.V."/>
            <person name="Crous P."/>
            <person name="Smith M.E."/>
        </authorList>
    </citation>
    <scope>NUCLEOTIDE SEQUENCE</scope>
    <source>
        <strain evidence="12">NRRL 3115</strain>
    </source>
</reference>
<dbReference type="InterPro" id="IPR022712">
    <property type="entry name" value="Beta_Casp"/>
</dbReference>
<dbReference type="InterPro" id="IPR036866">
    <property type="entry name" value="RibonucZ/Hydroxyglut_hydro"/>
</dbReference>
<dbReference type="GO" id="GO:0004521">
    <property type="term" value="F:RNA endonuclease activity"/>
    <property type="evidence" value="ECO:0007669"/>
    <property type="project" value="TreeGrafter"/>
</dbReference>
<evidence type="ECO:0000256" key="9">
    <source>
        <dbReference type="ARBA" id="ARBA00023242"/>
    </source>
</evidence>
<accession>A0A9W8KYI3</accession>
<keyword evidence="8" id="KW-0862">Zinc</keyword>
<dbReference type="FunFam" id="3.60.15.10:FF:000028">
    <property type="entry name" value="Integrator complex subunit 11 isoform X3"/>
    <property type="match status" value="1"/>
</dbReference>
<dbReference type="InterPro" id="IPR041897">
    <property type="entry name" value="INTS11-like_MBL-fold"/>
</dbReference>
<feature type="domain" description="Metallo-beta-lactamase" evidence="10">
    <location>
        <begin position="13"/>
        <end position="237"/>
    </location>
</feature>
<keyword evidence="5" id="KW-0963">Cytoplasm</keyword>
<evidence type="ECO:0000256" key="5">
    <source>
        <dbReference type="ARBA" id="ARBA00022490"/>
    </source>
</evidence>
<evidence type="ECO:0000256" key="3">
    <source>
        <dbReference type="ARBA" id="ARBA00004496"/>
    </source>
</evidence>
<dbReference type="GO" id="GO:0046872">
    <property type="term" value="F:metal ion binding"/>
    <property type="evidence" value="ECO:0007669"/>
    <property type="project" value="UniProtKB-KW"/>
</dbReference>
<proteinExistence type="inferred from homology"/>
<dbReference type="EMBL" id="JANBTW010000034">
    <property type="protein sequence ID" value="KAJ2677138.1"/>
    <property type="molecule type" value="Genomic_DNA"/>
</dbReference>
<dbReference type="AlphaFoldDB" id="A0A9W8KYI3"/>
<dbReference type="Gene3D" id="3.60.15.10">
    <property type="entry name" value="Ribonuclease Z/Hydroxyacylglutathione hydrolase-like"/>
    <property type="match status" value="1"/>
</dbReference>
<dbReference type="Pfam" id="PF10996">
    <property type="entry name" value="Beta-Casp"/>
    <property type="match status" value="1"/>
</dbReference>
<organism evidence="12 13">
    <name type="scientific">Coemansia spiralis</name>
    <dbReference type="NCBI Taxonomy" id="417178"/>
    <lineage>
        <taxon>Eukaryota</taxon>
        <taxon>Fungi</taxon>
        <taxon>Fungi incertae sedis</taxon>
        <taxon>Zoopagomycota</taxon>
        <taxon>Kickxellomycotina</taxon>
        <taxon>Kickxellomycetes</taxon>
        <taxon>Kickxellales</taxon>
        <taxon>Kickxellaceae</taxon>
        <taxon>Coemansia</taxon>
    </lineage>
</organism>
<dbReference type="SUPFAM" id="SSF56281">
    <property type="entry name" value="Metallo-hydrolase/oxidoreductase"/>
    <property type="match status" value="1"/>
</dbReference>
<evidence type="ECO:0000256" key="1">
    <source>
        <dbReference type="ARBA" id="ARBA00001947"/>
    </source>
</evidence>
<gene>
    <name evidence="12" type="primary">CPSF3L</name>
    <name evidence="12" type="ORF">GGI25_003233</name>
</gene>
<evidence type="ECO:0000313" key="13">
    <source>
        <dbReference type="Proteomes" id="UP001151518"/>
    </source>
</evidence>
<comment type="caution">
    <text evidence="12">The sequence shown here is derived from an EMBL/GenBank/DDBJ whole genome shotgun (WGS) entry which is preliminary data.</text>
</comment>
<dbReference type="Pfam" id="PF07521">
    <property type="entry name" value="RMMBL"/>
    <property type="match status" value="1"/>
</dbReference>
<dbReference type="Proteomes" id="UP001151518">
    <property type="component" value="Unassembled WGS sequence"/>
</dbReference>
<keyword evidence="7" id="KW-0378">Hydrolase</keyword>
<feature type="domain" description="Beta-Casp" evidence="11">
    <location>
        <begin position="242"/>
        <end position="360"/>
    </location>
</feature>
<evidence type="ECO:0000256" key="6">
    <source>
        <dbReference type="ARBA" id="ARBA00022723"/>
    </source>
</evidence>
<dbReference type="GO" id="GO:0005737">
    <property type="term" value="C:cytoplasm"/>
    <property type="evidence" value="ECO:0007669"/>
    <property type="project" value="UniProtKB-SubCell"/>
</dbReference>
<dbReference type="PANTHER" id="PTHR11203">
    <property type="entry name" value="CLEAVAGE AND POLYADENYLATION SPECIFICITY FACTOR FAMILY MEMBER"/>
    <property type="match status" value="1"/>
</dbReference>
<dbReference type="GO" id="GO:0005634">
    <property type="term" value="C:nucleus"/>
    <property type="evidence" value="ECO:0007669"/>
    <property type="project" value="UniProtKB-SubCell"/>
</dbReference>
<dbReference type="SMART" id="SM00849">
    <property type="entry name" value="Lactamase_B"/>
    <property type="match status" value="1"/>
</dbReference>
<dbReference type="GO" id="GO:0016787">
    <property type="term" value="F:hydrolase activity"/>
    <property type="evidence" value="ECO:0007669"/>
    <property type="project" value="UniProtKB-KW"/>
</dbReference>
<name>A0A9W8KYI3_9FUNG</name>
<comment type="subcellular location">
    <subcellularLocation>
        <location evidence="3">Cytoplasm</location>
    </subcellularLocation>
    <subcellularLocation>
        <location evidence="2">Nucleus</location>
    </subcellularLocation>
</comment>
<evidence type="ECO:0000259" key="10">
    <source>
        <dbReference type="SMART" id="SM00849"/>
    </source>
</evidence>
<dbReference type="Gene3D" id="3.40.50.10890">
    <property type="match status" value="1"/>
</dbReference>
<dbReference type="GO" id="GO:0016180">
    <property type="term" value="P:snRNA processing"/>
    <property type="evidence" value="ECO:0007669"/>
    <property type="project" value="TreeGrafter"/>
</dbReference>
<dbReference type="FunFam" id="3.40.50.10890:FF:000002">
    <property type="entry name" value="Integrator complex subunit 11"/>
    <property type="match status" value="1"/>
</dbReference>
<comment type="cofactor">
    <cofactor evidence="1">
        <name>Zn(2+)</name>
        <dbReference type="ChEBI" id="CHEBI:29105"/>
    </cofactor>
</comment>
<dbReference type="InterPro" id="IPR050698">
    <property type="entry name" value="MBL"/>
</dbReference>